<protein>
    <submittedName>
        <fullName evidence="2">Uncharacterized protein</fullName>
    </submittedName>
</protein>
<evidence type="ECO:0000313" key="3">
    <source>
        <dbReference type="Proteomes" id="UP000567795"/>
    </source>
</evidence>
<keyword evidence="3" id="KW-1185">Reference proteome</keyword>
<dbReference type="AlphaFoldDB" id="A0A852ZNS2"/>
<feature type="region of interest" description="Disordered" evidence="1">
    <location>
        <begin position="1"/>
        <end position="21"/>
    </location>
</feature>
<organism evidence="2 3">
    <name type="scientific">Allostreptomyces psammosilenae</name>
    <dbReference type="NCBI Taxonomy" id="1892865"/>
    <lineage>
        <taxon>Bacteria</taxon>
        <taxon>Bacillati</taxon>
        <taxon>Actinomycetota</taxon>
        <taxon>Actinomycetes</taxon>
        <taxon>Kitasatosporales</taxon>
        <taxon>Streptomycetaceae</taxon>
        <taxon>Allostreptomyces</taxon>
    </lineage>
</organism>
<gene>
    <name evidence="2" type="ORF">FHU37_000986</name>
</gene>
<dbReference type="Proteomes" id="UP000567795">
    <property type="component" value="Unassembled WGS sequence"/>
</dbReference>
<proteinExistence type="predicted"/>
<comment type="caution">
    <text evidence="2">The sequence shown here is derived from an EMBL/GenBank/DDBJ whole genome shotgun (WGS) entry which is preliminary data.</text>
</comment>
<dbReference type="EMBL" id="JACBZD010000001">
    <property type="protein sequence ID" value="NYI04043.1"/>
    <property type="molecule type" value="Genomic_DNA"/>
</dbReference>
<evidence type="ECO:0000313" key="2">
    <source>
        <dbReference type="EMBL" id="NYI04043.1"/>
    </source>
</evidence>
<name>A0A852ZNS2_9ACTN</name>
<reference evidence="2 3" key="1">
    <citation type="submission" date="2020-07" db="EMBL/GenBank/DDBJ databases">
        <title>Sequencing the genomes of 1000 actinobacteria strains.</title>
        <authorList>
            <person name="Klenk H.-P."/>
        </authorList>
    </citation>
    <scope>NUCLEOTIDE SEQUENCE [LARGE SCALE GENOMIC DNA]</scope>
    <source>
        <strain evidence="2 3">DSM 42178</strain>
    </source>
</reference>
<evidence type="ECO:0000256" key="1">
    <source>
        <dbReference type="SAM" id="MobiDB-lite"/>
    </source>
</evidence>
<accession>A0A852ZNS2</accession>
<dbReference type="RefSeq" id="WP_179813010.1">
    <property type="nucleotide sequence ID" value="NZ_JACBZD010000001.1"/>
</dbReference>
<sequence length="257" mass="27315">MDLSANPHADDGAGPAPPAPCATGSDGFSACHGRALRPLVADAASDLVLIGGHALRAHGVLDRPCAGLGLATDSQTPLPDICRVAEAALAAAGLAVRVTDRQARTAGIAVRDPDCGHTTSVRLFKDALDPTTRSAARCGSAIVPVAGWKDTGGLKVRALLDRGAPQDYVDLHALSDRRTWPELENLGRRHAPELDPDLLLARLAMSARVPDDRFARLGLDEDGIGTLRVWLQGWVTDLSERLAEERVLWRSMLPWLS</sequence>